<comment type="caution">
    <text evidence="1">The sequence shown here is derived from an EMBL/GenBank/DDBJ whole genome shotgun (WGS) entry which is preliminary data.</text>
</comment>
<gene>
    <name evidence="1" type="ORF">IAC76_03225</name>
</gene>
<organism evidence="1 2">
    <name type="scientific">Candidatus Scatousia excrementipullorum</name>
    <dbReference type="NCBI Taxonomy" id="2840936"/>
    <lineage>
        <taxon>Bacteria</taxon>
        <taxon>Candidatus Scatousia</taxon>
    </lineage>
</organism>
<dbReference type="Pfam" id="PF07963">
    <property type="entry name" value="N_methyl"/>
    <property type="match status" value="1"/>
</dbReference>
<dbReference type="InterPro" id="IPR045584">
    <property type="entry name" value="Pilin-like"/>
</dbReference>
<reference evidence="1" key="1">
    <citation type="submission" date="2020-10" db="EMBL/GenBank/DDBJ databases">
        <authorList>
            <person name="Gilroy R."/>
        </authorList>
    </citation>
    <scope>NUCLEOTIDE SEQUENCE</scope>
    <source>
        <strain evidence="1">10192</strain>
    </source>
</reference>
<dbReference type="Proteomes" id="UP000823632">
    <property type="component" value="Unassembled WGS sequence"/>
</dbReference>
<dbReference type="AlphaFoldDB" id="A0A9D9DN19"/>
<dbReference type="NCBIfam" id="TIGR02532">
    <property type="entry name" value="IV_pilin_GFxxxE"/>
    <property type="match status" value="1"/>
</dbReference>
<accession>A0A9D9DN19</accession>
<proteinExistence type="predicted"/>
<sequence length="64" mass="6956">MKAAFTLAEVLITLGIIGVVAAMTLPSVINKTRNKELHTAFLKTYSELNQIAELFKADYGISVS</sequence>
<dbReference type="Gene3D" id="3.30.700.10">
    <property type="entry name" value="Glycoprotein, Type 4 Pilin"/>
    <property type="match status" value="1"/>
</dbReference>
<reference evidence="1" key="2">
    <citation type="journal article" date="2021" name="PeerJ">
        <title>Extensive microbial diversity within the chicken gut microbiome revealed by metagenomics and culture.</title>
        <authorList>
            <person name="Gilroy R."/>
            <person name="Ravi A."/>
            <person name="Getino M."/>
            <person name="Pursley I."/>
            <person name="Horton D.L."/>
            <person name="Alikhan N.F."/>
            <person name="Baker D."/>
            <person name="Gharbi K."/>
            <person name="Hall N."/>
            <person name="Watson M."/>
            <person name="Adriaenssens E.M."/>
            <person name="Foster-Nyarko E."/>
            <person name="Jarju S."/>
            <person name="Secka A."/>
            <person name="Antonio M."/>
            <person name="Oren A."/>
            <person name="Chaudhuri R.R."/>
            <person name="La Ragione R."/>
            <person name="Hildebrand F."/>
            <person name="Pallen M.J."/>
        </authorList>
    </citation>
    <scope>NUCLEOTIDE SEQUENCE</scope>
    <source>
        <strain evidence="1">10192</strain>
    </source>
</reference>
<evidence type="ECO:0000313" key="2">
    <source>
        <dbReference type="Proteomes" id="UP000823632"/>
    </source>
</evidence>
<evidence type="ECO:0000313" key="1">
    <source>
        <dbReference type="EMBL" id="MBO8430376.1"/>
    </source>
</evidence>
<dbReference type="SUPFAM" id="SSF54523">
    <property type="entry name" value="Pili subunits"/>
    <property type="match status" value="1"/>
</dbReference>
<name>A0A9D9DN19_9BACT</name>
<dbReference type="InterPro" id="IPR012902">
    <property type="entry name" value="N_methyl_site"/>
</dbReference>
<feature type="non-terminal residue" evidence="1">
    <location>
        <position position="64"/>
    </location>
</feature>
<protein>
    <submittedName>
        <fullName evidence="1">Type II secretion system protein</fullName>
    </submittedName>
</protein>
<dbReference type="EMBL" id="JADIND010000069">
    <property type="protein sequence ID" value="MBO8430376.1"/>
    <property type="molecule type" value="Genomic_DNA"/>
</dbReference>